<gene>
    <name evidence="2" type="ORF">CLV71_103607</name>
</gene>
<dbReference type="SUPFAM" id="SSF54593">
    <property type="entry name" value="Glyoxalase/Bleomycin resistance protein/Dihydroxybiphenyl dioxygenase"/>
    <property type="match status" value="1"/>
</dbReference>
<dbReference type="InterPro" id="IPR029068">
    <property type="entry name" value="Glyas_Bleomycin-R_OHBP_Dase"/>
</dbReference>
<dbReference type="AlphaFoldDB" id="A0A4R7VYW0"/>
<reference evidence="2 3" key="1">
    <citation type="submission" date="2019-03" db="EMBL/GenBank/DDBJ databases">
        <title>Genomic Encyclopedia of Archaeal and Bacterial Type Strains, Phase II (KMG-II): from individual species to whole genera.</title>
        <authorList>
            <person name="Goeker M."/>
        </authorList>
    </citation>
    <scope>NUCLEOTIDE SEQUENCE [LARGE SCALE GENOMIC DNA]</scope>
    <source>
        <strain evidence="2 3">DSM 45499</strain>
    </source>
</reference>
<dbReference type="Gene3D" id="3.10.180.10">
    <property type="entry name" value="2,3-Dihydroxybiphenyl 1,2-Dioxygenase, domain 1"/>
    <property type="match status" value="1"/>
</dbReference>
<dbReference type="Proteomes" id="UP000294927">
    <property type="component" value="Unassembled WGS sequence"/>
</dbReference>
<dbReference type="EMBL" id="SOCP01000003">
    <property type="protein sequence ID" value="TDV55366.1"/>
    <property type="molecule type" value="Genomic_DNA"/>
</dbReference>
<keyword evidence="3" id="KW-1185">Reference proteome</keyword>
<dbReference type="RefSeq" id="WP_133902437.1">
    <property type="nucleotide sequence ID" value="NZ_SOCP01000003.1"/>
</dbReference>
<dbReference type="InterPro" id="IPR041581">
    <property type="entry name" value="Glyoxalase_6"/>
</dbReference>
<comment type="caution">
    <text evidence="2">The sequence shown here is derived from an EMBL/GenBank/DDBJ whole genome shotgun (WGS) entry which is preliminary data.</text>
</comment>
<evidence type="ECO:0000259" key="1">
    <source>
        <dbReference type="Pfam" id="PF18029"/>
    </source>
</evidence>
<dbReference type="PANTHER" id="PTHR35908:SF1">
    <property type="entry name" value="CONSERVED PROTEIN"/>
    <property type="match status" value="1"/>
</dbReference>
<proteinExistence type="predicted"/>
<evidence type="ECO:0000313" key="2">
    <source>
        <dbReference type="EMBL" id="TDV55366.1"/>
    </source>
</evidence>
<protein>
    <recommendedName>
        <fullName evidence="1">Glyoxalase-like domain-containing protein</fullName>
    </recommendedName>
</protein>
<dbReference type="PANTHER" id="PTHR35908">
    <property type="entry name" value="HYPOTHETICAL FUSION PROTEIN"/>
    <property type="match status" value="1"/>
</dbReference>
<dbReference type="Pfam" id="PF18029">
    <property type="entry name" value="Glyoxalase_6"/>
    <property type="match status" value="1"/>
</dbReference>
<evidence type="ECO:0000313" key="3">
    <source>
        <dbReference type="Proteomes" id="UP000294927"/>
    </source>
</evidence>
<feature type="domain" description="Glyoxalase-like" evidence="1">
    <location>
        <begin position="7"/>
        <end position="145"/>
    </location>
</feature>
<accession>A0A4R7VYW0</accession>
<organism evidence="2 3">
    <name type="scientific">Actinophytocola oryzae</name>
    <dbReference type="NCBI Taxonomy" id="502181"/>
    <lineage>
        <taxon>Bacteria</taxon>
        <taxon>Bacillati</taxon>
        <taxon>Actinomycetota</taxon>
        <taxon>Actinomycetes</taxon>
        <taxon>Pseudonocardiales</taxon>
        <taxon>Pseudonocardiaceae</taxon>
    </lineage>
</organism>
<dbReference type="OrthoDB" id="3212826at2"/>
<sequence length="145" mass="15725">MTTPWSLTIDCARPAVVAEFWAFALGYVTPPPPAGFASWEDWFRSHDVPEAEWGDGAYLVDPAGVGPKLSFLRVPESKAVKNRLHIDVQAGGGRQVPRAERWPRVTAAVDRLVAAGATVEVVADLDGEPDHVVMCDPEGNEFCVL</sequence>
<name>A0A4R7VYW0_9PSEU</name>